<protein>
    <submittedName>
        <fullName evidence="4">TonB-linked outer membrane protein, SusC/RagA family</fullName>
    </submittedName>
</protein>
<dbReference type="Proteomes" id="UP000184368">
    <property type="component" value="Unassembled WGS sequence"/>
</dbReference>
<dbReference type="PANTHER" id="PTHR30069">
    <property type="entry name" value="TONB-DEPENDENT OUTER MEMBRANE RECEPTOR"/>
    <property type="match status" value="1"/>
</dbReference>
<keyword evidence="2" id="KW-0813">Transport</keyword>
<evidence type="ECO:0000313" key="5">
    <source>
        <dbReference type="Proteomes" id="UP000184368"/>
    </source>
</evidence>
<dbReference type="EMBL" id="FQUO01000002">
    <property type="protein sequence ID" value="SHE66593.1"/>
    <property type="molecule type" value="Genomic_DNA"/>
</dbReference>
<keyword evidence="1" id="KW-0732">Signal</keyword>
<dbReference type="STRING" id="1302690.BUE76_12635"/>
<dbReference type="GO" id="GO:0044718">
    <property type="term" value="P:siderophore transmembrane transport"/>
    <property type="evidence" value="ECO:0007669"/>
    <property type="project" value="TreeGrafter"/>
</dbReference>
<dbReference type="RefSeq" id="WP_083596337.1">
    <property type="nucleotide sequence ID" value="NZ_FQUO01000002.1"/>
</dbReference>
<dbReference type="InterPro" id="IPR023996">
    <property type="entry name" value="TonB-dep_OMP_SusC/RagA"/>
</dbReference>
<keyword evidence="5" id="KW-1185">Reference proteome</keyword>
<feature type="domain" description="TonB-dependent receptor plug" evidence="3">
    <location>
        <begin position="133"/>
        <end position="250"/>
    </location>
</feature>
<dbReference type="Pfam" id="PF13715">
    <property type="entry name" value="CarbopepD_reg_2"/>
    <property type="match status" value="1"/>
</dbReference>
<name>A0A1M4VCG1_9BACT</name>
<dbReference type="InterPro" id="IPR037066">
    <property type="entry name" value="Plug_dom_sf"/>
</dbReference>
<dbReference type="Pfam" id="PF07715">
    <property type="entry name" value="Plug"/>
    <property type="match status" value="1"/>
</dbReference>
<dbReference type="InterPro" id="IPR012910">
    <property type="entry name" value="Plug_dom"/>
</dbReference>
<dbReference type="SUPFAM" id="SSF56935">
    <property type="entry name" value="Porins"/>
    <property type="match status" value="1"/>
</dbReference>
<reference evidence="4 5" key="1">
    <citation type="submission" date="2016-11" db="EMBL/GenBank/DDBJ databases">
        <authorList>
            <person name="Jaros S."/>
            <person name="Januszkiewicz K."/>
            <person name="Wedrychowicz H."/>
        </authorList>
    </citation>
    <scope>NUCLEOTIDE SEQUENCE [LARGE SCALE GENOMIC DNA]</scope>
    <source>
        <strain evidence="4 5">DSM 26897</strain>
    </source>
</reference>
<dbReference type="OrthoDB" id="9768177at2"/>
<evidence type="ECO:0000259" key="3">
    <source>
        <dbReference type="Pfam" id="PF07715"/>
    </source>
</evidence>
<accession>A0A1M4VCG1</accession>
<dbReference type="InterPro" id="IPR008969">
    <property type="entry name" value="CarboxyPept-like_regulatory"/>
</dbReference>
<dbReference type="GO" id="GO:0015344">
    <property type="term" value="F:siderophore uptake transmembrane transporter activity"/>
    <property type="evidence" value="ECO:0007669"/>
    <property type="project" value="TreeGrafter"/>
</dbReference>
<sequence length="1076" mass="120317">MKICFTPQNSGTVSHAYSGRRRYLWQVLLLLFCCSIQLSLNAQNVVTGKVSSGDTALAGVSVQVKGSAVTTQTNGQGVYSINAAPNATLVFTFVGFATREMPVNNRSVLNLSLESNSQQMSDVVVVGYSTQKKATVTGSISSISASDLTTTPATTTSGALVGKVQGVTTRSPDSRPGRGVNIQIRNMGNPLFVVDGIPFTGGSTTPTAFGFAQGAGSDVFNTLGLEDIESITILKDASASIYGLRAANGVVLITTKKGKREQPTINVSGYYGLQNFTRYPKPANAGQYVRALVESEQNAGRNPALLYTKEELAKWEAGTDSAYRSYDYYKMVIRPNVPQRYINASASGGTQRSTYYFSISHLDQDALLKDFKYQRTNLQANLNTQLANRLQIGTQISMRLEKNFNIGVPGLDDYFNPFLSIFSMWPTESPYANGNTNYINQTHNVNVNPATYKEDVTGWIRNDWHGMNINLNAQYDFKFGMTAKGTLSYNYQNEDFDGMEYTYAAYIYNPQTGKYEDRPAGGGTPYGNQNPWREKHKRNVINRYAQFQLNYNKQLGLHNIAAVAAYERSDYDNSYFVVHTIPSNNFVSQMGFAEQDILQDNWAVEARAGYIGRLNYNYRQKYLLELLGRYDGSYLYAPGSRWGFFSGVSGGWRISQEDWFQNVKFISDLKLRASYGETGSEAGVAAFDYLPGYNFFSGSSIFNGAYTIGLRPRGLPITKLSWVMNRTKNVGVDFSLLKGKISGQFDLFERKRTGLPAGRYDVLLPTEVGYQLPNENLNADATRGMEAIINYNNKAGEVTYSIGVNGSLARQRSLYTYKPRFGNSWDEYRNSIEDRWSGVVGSGDNNAFGYHVIGRFQSQTDIDNHPVNIDGQGNRTMMPGDFIYEDANGDGIINDMDRRPIGYPRGGNPFLSFGSMINASWRGFSLAIVWAGASMQSFQRNVELMFPFQNNGNSPHYMLTDRWRREDPYDPNSKWVAGTYPAIRRDNTSHINYQLNDFWLINISYLRLRNLEIGYDLPKSWIRKAGMSRARFYVNGTNLFTVDNVKHLEIDPEITSGSGLVYPQQKLYTFGFNVSF</sequence>
<comment type="similarity">
    <text evidence="2">Belongs to the TonB-dependent receptor family.</text>
</comment>
<proteinExistence type="inferred from homology"/>
<dbReference type="Gene3D" id="2.170.130.10">
    <property type="entry name" value="TonB-dependent receptor, plug domain"/>
    <property type="match status" value="1"/>
</dbReference>
<dbReference type="PROSITE" id="PS52016">
    <property type="entry name" value="TONB_DEPENDENT_REC_3"/>
    <property type="match status" value="1"/>
</dbReference>
<gene>
    <name evidence="4" type="ORF">SAMN05444008_102216</name>
</gene>
<organism evidence="4 5">
    <name type="scientific">Cnuella takakiae</name>
    <dbReference type="NCBI Taxonomy" id="1302690"/>
    <lineage>
        <taxon>Bacteria</taxon>
        <taxon>Pseudomonadati</taxon>
        <taxon>Bacteroidota</taxon>
        <taxon>Chitinophagia</taxon>
        <taxon>Chitinophagales</taxon>
        <taxon>Chitinophagaceae</taxon>
        <taxon>Cnuella</taxon>
    </lineage>
</organism>
<dbReference type="InterPro" id="IPR039426">
    <property type="entry name" value="TonB-dep_rcpt-like"/>
</dbReference>
<comment type="subcellular location">
    <subcellularLocation>
        <location evidence="2">Cell outer membrane</location>
        <topology evidence="2">Multi-pass membrane protein</topology>
    </subcellularLocation>
</comment>
<dbReference type="GO" id="GO:0009279">
    <property type="term" value="C:cell outer membrane"/>
    <property type="evidence" value="ECO:0007669"/>
    <property type="project" value="UniProtKB-SubCell"/>
</dbReference>
<keyword evidence="2" id="KW-0998">Cell outer membrane</keyword>
<keyword evidence="2" id="KW-0472">Membrane</keyword>
<dbReference type="AlphaFoldDB" id="A0A1M4VCG1"/>
<keyword evidence="2" id="KW-0812">Transmembrane</keyword>
<dbReference type="SUPFAM" id="SSF49464">
    <property type="entry name" value="Carboxypeptidase regulatory domain-like"/>
    <property type="match status" value="1"/>
</dbReference>
<dbReference type="Gene3D" id="2.60.40.1120">
    <property type="entry name" value="Carboxypeptidase-like, regulatory domain"/>
    <property type="match status" value="1"/>
</dbReference>
<evidence type="ECO:0000256" key="1">
    <source>
        <dbReference type="ARBA" id="ARBA00022729"/>
    </source>
</evidence>
<dbReference type="PANTHER" id="PTHR30069:SF29">
    <property type="entry name" value="HEMOGLOBIN AND HEMOGLOBIN-HAPTOGLOBIN-BINDING PROTEIN 1-RELATED"/>
    <property type="match status" value="1"/>
</dbReference>
<dbReference type="NCBIfam" id="TIGR04056">
    <property type="entry name" value="OMP_RagA_SusC"/>
    <property type="match status" value="1"/>
</dbReference>
<dbReference type="InterPro" id="IPR023997">
    <property type="entry name" value="TonB-dep_OMP_SusC/RagA_CS"/>
</dbReference>
<dbReference type="NCBIfam" id="TIGR04057">
    <property type="entry name" value="SusC_RagA_signa"/>
    <property type="match status" value="1"/>
</dbReference>
<evidence type="ECO:0000313" key="4">
    <source>
        <dbReference type="EMBL" id="SHE66593.1"/>
    </source>
</evidence>
<evidence type="ECO:0000256" key="2">
    <source>
        <dbReference type="PROSITE-ProRule" id="PRU01360"/>
    </source>
</evidence>
<keyword evidence="2" id="KW-1134">Transmembrane beta strand</keyword>